<dbReference type="Proteomes" id="UP000580250">
    <property type="component" value="Unassembled WGS sequence"/>
</dbReference>
<dbReference type="InterPro" id="IPR001810">
    <property type="entry name" value="F-box_dom"/>
</dbReference>
<dbReference type="EMBL" id="CAJEWN010000010">
    <property type="protein sequence ID" value="CAD2131381.1"/>
    <property type="molecule type" value="Genomic_DNA"/>
</dbReference>
<sequence>MFFLPPEVQLDVFKYLNFNQLFSVKQTNFYFRNLISKYERELARMEFFELSIISENEKCRSYTEIENKLGNFEFTLNNQLRKRWQQAIDKAIPLFLNKYGSGLLLYMKTFVDEGSRCYILKLPTFPRNIDEMIIVRCCLEQLFNCAFKYAYFDKCIFNLQIIDILFDNYHKTIPPPQFHVQKSYLFASNIFASNIYLLPTSVLNFSLNNLSIFESLNIDFTNIRITKKYTNILFNILINGGNKFPKICLTSFMLKKLYEMIMEYIQTTSTDCSKMVAFIKLNCVSLPNFKLNERAENIEIGQGNNASKYTKYQIANYYNPKLRFSICNNVWSSSASFYIQIKKMKE</sequence>
<dbReference type="AlphaFoldDB" id="A0A6V7TUD2"/>
<name>A0A6V7TUD2_MELEN</name>
<proteinExistence type="predicted"/>
<gene>
    <name evidence="2" type="ORF">MENT_LOCUS3304</name>
</gene>
<organism evidence="2 3">
    <name type="scientific">Meloidogyne enterolobii</name>
    <name type="common">Root-knot nematode worm</name>
    <name type="synonym">Meloidogyne mayaguensis</name>
    <dbReference type="NCBI Taxonomy" id="390850"/>
    <lineage>
        <taxon>Eukaryota</taxon>
        <taxon>Metazoa</taxon>
        <taxon>Ecdysozoa</taxon>
        <taxon>Nematoda</taxon>
        <taxon>Chromadorea</taxon>
        <taxon>Rhabditida</taxon>
        <taxon>Tylenchina</taxon>
        <taxon>Tylenchomorpha</taxon>
        <taxon>Tylenchoidea</taxon>
        <taxon>Meloidogynidae</taxon>
        <taxon>Meloidogyninae</taxon>
        <taxon>Meloidogyne</taxon>
    </lineage>
</organism>
<protein>
    <recommendedName>
        <fullName evidence="1">F-box domain-containing protein</fullName>
    </recommendedName>
</protein>
<evidence type="ECO:0000313" key="3">
    <source>
        <dbReference type="Proteomes" id="UP000580250"/>
    </source>
</evidence>
<dbReference type="InterPro" id="IPR036047">
    <property type="entry name" value="F-box-like_dom_sf"/>
</dbReference>
<reference evidence="2 3" key="1">
    <citation type="submission" date="2020-08" db="EMBL/GenBank/DDBJ databases">
        <authorList>
            <person name="Koutsovoulos G."/>
            <person name="Danchin GJ E."/>
        </authorList>
    </citation>
    <scope>NUCLEOTIDE SEQUENCE [LARGE SCALE GENOMIC DNA]</scope>
</reference>
<dbReference type="SUPFAM" id="SSF81383">
    <property type="entry name" value="F-box domain"/>
    <property type="match status" value="1"/>
</dbReference>
<evidence type="ECO:0000259" key="1">
    <source>
        <dbReference type="PROSITE" id="PS50181"/>
    </source>
</evidence>
<evidence type="ECO:0000313" key="2">
    <source>
        <dbReference type="EMBL" id="CAD2131381.1"/>
    </source>
</evidence>
<feature type="domain" description="F-box" evidence="1">
    <location>
        <begin position="1"/>
        <end position="45"/>
    </location>
</feature>
<dbReference type="PROSITE" id="PS50181">
    <property type="entry name" value="FBOX"/>
    <property type="match status" value="1"/>
</dbReference>
<dbReference type="OrthoDB" id="5281164at2759"/>
<accession>A0A6V7TUD2</accession>
<comment type="caution">
    <text evidence="2">The sequence shown here is derived from an EMBL/GenBank/DDBJ whole genome shotgun (WGS) entry which is preliminary data.</text>
</comment>